<feature type="domain" description="AAA+ ATPase" evidence="2">
    <location>
        <begin position="335"/>
        <end position="474"/>
    </location>
</feature>
<evidence type="ECO:0000313" key="3">
    <source>
        <dbReference type="EMBL" id="KIL96718.1"/>
    </source>
</evidence>
<dbReference type="AlphaFoldDB" id="A0A0C2YNN1"/>
<dbReference type="InterPro" id="IPR003959">
    <property type="entry name" value="ATPase_AAA_core"/>
</dbReference>
<dbReference type="Gene3D" id="3.40.50.300">
    <property type="entry name" value="P-loop containing nucleotide triphosphate hydrolases"/>
    <property type="match status" value="1"/>
</dbReference>
<dbReference type="GO" id="GO:0005524">
    <property type="term" value="F:ATP binding"/>
    <property type="evidence" value="ECO:0007669"/>
    <property type="project" value="InterPro"/>
</dbReference>
<dbReference type="GO" id="GO:0006508">
    <property type="term" value="P:proteolysis"/>
    <property type="evidence" value="ECO:0007669"/>
    <property type="project" value="InterPro"/>
</dbReference>
<dbReference type="GO" id="GO:0004222">
    <property type="term" value="F:metalloendopeptidase activity"/>
    <property type="evidence" value="ECO:0007669"/>
    <property type="project" value="InterPro"/>
</dbReference>
<dbReference type="GO" id="GO:0005886">
    <property type="term" value="C:plasma membrane"/>
    <property type="evidence" value="ECO:0007669"/>
    <property type="project" value="TreeGrafter"/>
</dbReference>
<dbReference type="GO" id="GO:0030163">
    <property type="term" value="P:protein catabolic process"/>
    <property type="evidence" value="ECO:0007669"/>
    <property type="project" value="TreeGrafter"/>
</dbReference>
<keyword evidence="3" id="KW-0132">Cell division</keyword>
<sequence length="752" mass="81179">MADCHSDGGTRSGIARNRPCHCRQLGRSPSSVDPSPEKWFSPQHSLITSHPGDSLTLQKYTRSTMAPKKPKCSPMPKDDQETLIDPIEILLEATDAQNKNPVQVAAEISLRRALQRHPSLCLPAESGLAVVIEVPSGTWVEPIANAWQLMVTSPGTQYVSGDSNDWRWGCVNPTGRWVEFKRSGTRKGESLSEGNGAVAATLAGGGSVLGISHAPDRLLPNDLLRVADHRLVVPPLDSTTLHEIILAMTNSVPAEPISDELTRRCDIEDIALASRPGDGADTILQRLRRLVETRNQVPAFTLDQLFGMPEATSWGQSLKADLIEFKAGRIPWSAVDRGCLLFGPPGTGKTTFARALAGSCVLPLISASLAQWQSSGHLGDLLKSMRATFDAARAAAPSILFIDEVDGFGNRSQFKSEYRDYSVQVVNGFLELLDGVTGREGVVVVAACNHPERLDPAIVRSGRLDRSILIPLPDQEAIGKILRYHLGQDLNGIDLKDVAKLAHGGTGADVERWVRGARRCARNANRPMVLEDLSAEIRGKVRRVPAESLRRSAIHEAGHAVMTAVYRPNMLVMASIRQTEESGGGVTIDVGRGAMETRADINFMLMHLLAGRAAEQALIGSVSTGSGGSTSSDLARATALATISLTAMGMDEQMPLVWTGMPHIDSIGPMLSSRPDLARKVSSILEQAYEEALNLIRWNSTTVLRIADMLQRQETLDAHEIIAQVDQQSAGLLAAHSEGGYGTLISMTIHMS</sequence>
<dbReference type="GO" id="GO:0051301">
    <property type="term" value="P:cell division"/>
    <property type="evidence" value="ECO:0007669"/>
    <property type="project" value="UniProtKB-KW"/>
</dbReference>
<keyword evidence="4" id="KW-1185">Reference proteome</keyword>
<evidence type="ECO:0000313" key="4">
    <source>
        <dbReference type="Proteomes" id="UP000031971"/>
    </source>
</evidence>
<dbReference type="Gene3D" id="1.20.58.760">
    <property type="entry name" value="Peptidase M41"/>
    <property type="match status" value="1"/>
</dbReference>
<proteinExistence type="predicted"/>
<dbReference type="Proteomes" id="UP000031971">
    <property type="component" value="Unassembled WGS sequence"/>
</dbReference>
<dbReference type="SUPFAM" id="SSF52540">
    <property type="entry name" value="P-loop containing nucleoside triphosphate hydrolases"/>
    <property type="match status" value="1"/>
</dbReference>
<reference evidence="3 4" key="1">
    <citation type="submission" date="2015-01" db="EMBL/GenBank/DDBJ databases">
        <title>Genome Sequence of Magnetospirillum magnetotacticum Strain MS-1.</title>
        <authorList>
            <person name="Marinov G.K."/>
            <person name="Smalley M.D."/>
            <person name="DeSalvo G."/>
        </authorList>
    </citation>
    <scope>NUCLEOTIDE SEQUENCE [LARGE SCALE GENOMIC DNA]</scope>
    <source>
        <strain evidence="3 4">MS-1</strain>
    </source>
</reference>
<organism evidence="3 4">
    <name type="scientific">Paramagnetospirillum magnetotacticum MS-1</name>
    <dbReference type="NCBI Taxonomy" id="272627"/>
    <lineage>
        <taxon>Bacteria</taxon>
        <taxon>Pseudomonadati</taxon>
        <taxon>Pseudomonadota</taxon>
        <taxon>Alphaproteobacteria</taxon>
        <taxon>Rhodospirillales</taxon>
        <taxon>Magnetospirillaceae</taxon>
        <taxon>Paramagnetospirillum</taxon>
    </lineage>
</organism>
<evidence type="ECO:0000259" key="2">
    <source>
        <dbReference type="SMART" id="SM00382"/>
    </source>
</evidence>
<name>A0A0C2YNN1_PARME</name>
<dbReference type="PANTHER" id="PTHR23076">
    <property type="entry name" value="METALLOPROTEASE M41 FTSH"/>
    <property type="match status" value="1"/>
</dbReference>
<protein>
    <submittedName>
        <fullName evidence="3">Cell division protein FtsH</fullName>
    </submittedName>
</protein>
<dbReference type="Pfam" id="PF01434">
    <property type="entry name" value="Peptidase_M41"/>
    <property type="match status" value="1"/>
</dbReference>
<dbReference type="InterPro" id="IPR000642">
    <property type="entry name" value="Peptidase_M41"/>
</dbReference>
<dbReference type="PANTHER" id="PTHR23076:SF97">
    <property type="entry name" value="ATP-DEPENDENT ZINC METALLOPROTEASE YME1L1"/>
    <property type="match status" value="1"/>
</dbReference>
<dbReference type="CDD" id="cd19481">
    <property type="entry name" value="RecA-like_protease"/>
    <property type="match status" value="1"/>
</dbReference>
<dbReference type="EMBL" id="JXSL01000035">
    <property type="protein sequence ID" value="KIL96718.1"/>
    <property type="molecule type" value="Genomic_DNA"/>
</dbReference>
<dbReference type="InterPro" id="IPR037219">
    <property type="entry name" value="Peptidase_M41-like"/>
</dbReference>
<dbReference type="STRING" id="272627.CCC_01584"/>
<dbReference type="InterPro" id="IPR027417">
    <property type="entry name" value="P-loop_NTPase"/>
</dbReference>
<dbReference type="SUPFAM" id="SSF140990">
    <property type="entry name" value="FtsH protease domain-like"/>
    <property type="match status" value="1"/>
</dbReference>
<feature type="region of interest" description="Disordered" evidence="1">
    <location>
        <begin position="1"/>
        <end position="53"/>
    </location>
</feature>
<dbReference type="GO" id="GO:0004176">
    <property type="term" value="F:ATP-dependent peptidase activity"/>
    <property type="evidence" value="ECO:0007669"/>
    <property type="project" value="InterPro"/>
</dbReference>
<dbReference type="Pfam" id="PF00004">
    <property type="entry name" value="AAA"/>
    <property type="match status" value="1"/>
</dbReference>
<dbReference type="SMART" id="SM00382">
    <property type="entry name" value="AAA"/>
    <property type="match status" value="1"/>
</dbReference>
<evidence type="ECO:0000256" key="1">
    <source>
        <dbReference type="SAM" id="MobiDB-lite"/>
    </source>
</evidence>
<gene>
    <name evidence="3" type="ORF">CCC_01584</name>
</gene>
<dbReference type="GO" id="GO:0016887">
    <property type="term" value="F:ATP hydrolysis activity"/>
    <property type="evidence" value="ECO:0007669"/>
    <property type="project" value="InterPro"/>
</dbReference>
<dbReference type="InterPro" id="IPR003593">
    <property type="entry name" value="AAA+_ATPase"/>
</dbReference>
<keyword evidence="3" id="KW-0131">Cell cycle</keyword>
<comment type="caution">
    <text evidence="3">The sequence shown here is derived from an EMBL/GenBank/DDBJ whole genome shotgun (WGS) entry which is preliminary data.</text>
</comment>
<accession>A0A0C2YNN1</accession>